<dbReference type="SUPFAM" id="SSF55729">
    <property type="entry name" value="Acyl-CoA N-acyltransferases (Nat)"/>
    <property type="match status" value="1"/>
</dbReference>
<feature type="domain" description="N-acetyltransferase" evidence="1">
    <location>
        <begin position="7"/>
        <end position="170"/>
    </location>
</feature>
<gene>
    <name evidence="2" type="ORF">GA0070560_11597</name>
</gene>
<dbReference type="PANTHER" id="PTHR43415:SF3">
    <property type="entry name" value="GNAT-FAMILY ACETYLTRANSFERASE"/>
    <property type="match status" value="1"/>
</dbReference>
<dbReference type="RefSeq" id="WP_091299509.1">
    <property type="nucleotide sequence ID" value="NZ_FMDN01000015.1"/>
</dbReference>
<name>A0A1C5IRB2_9ACTN</name>
<dbReference type="PANTHER" id="PTHR43415">
    <property type="entry name" value="SPERMIDINE N(1)-ACETYLTRANSFERASE"/>
    <property type="match status" value="1"/>
</dbReference>
<accession>A0A1C5IRB2</accession>
<reference evidence="3" key="1">
    <citation type="submission" date="2016-06" db="EMBL/GenBank/DDBJ databases">
        <authorList>
            <person name="Varghese N."/>
        </authorList>
    </citation>
    <scope>NUCLEOTIDE SEQUENCE [LARGE SCALE GENOMIC DNA]</scope>
    <source>
        <strain evidence="3">DSM 43171</strain>
    </source>
</reference>
<evidence type="ECO:0000313" key="2">
    <source>
        <dbReference type="EMBL" id="SCG60907.1"/>
    </source>
</evidence>
<dbReference type="GO" id="GO:0016747">
    <property type="term" value="F:acyltransferase activity, transferring groups other than amino-acyl groups"/>
    <property type="evidence" value="ECO:0007669"/>
    <property type="project" value="InterPro"/>
</dbReference>
<dbReference type="STRING" id="47864.GA0070560_11597"/>
<dbReference type="EMBL" id="FMDN01000015">
    <property type="protein sequence ID" value="SCG60907.1"/>
    <property type="molecule type" value="Genomic_DNA"/>
</dbReference>
<evidence type="ECO:0000313" key="3">
    <source>
        <dbReference type="Proteomes" id="UP000199408"/>
    </source>
</evidence>
<proteinExistence type="predicted"/>
<keyword evidence="2" id="KW-0808">Transferase</keyword>
<evidence type="ECO:0000259" key="1">
    <source>
        <dbReference type="PROSITE" id="PS51186"/>
    </source>
</evidence>
<dbReference type="Gene3D" id="3.40.630.30">
    <property type="match status" value="1"/>
</dbReference>
<dbReference type="InterPro" id="IPR000182">
    <property type="entry name" value="GNAT_dom"/>
</dbReference>
<dbReference type="PROSITE" id="PS51186">
    <property type="entry name" value="GNAT"/>
    <property type="match status" value="1"/>
</dbReference>
<keyword evidence="3" id="KW-1185">Reference proteome</keyword>
<dbReference type="Proteomes" id="UP000199408">
    <property type="component" value="Unassembled WGS sequence"/>
</dbReference>
<organism evidence="2 3">
    <name type="scientific">Micromonospora halophytica</name>
    <dbReference type="NCBI Taxonomy" id="47864"/>
    <lineage>
        <taxon>Bacteria</taxon>
        <taxon>Bacillati</taxon>
        <taxon>Actinomycetota</taxon>
        <taxon>Actinomycetes</taxon>
        <taxon>Micromonosporales</taxon>
        <taxon>Micromonosporaceae</taxon>
        <taxon>Micromonospora</taxon>
    </lineage>
</organism>
<dbReference type="AlphaFoldDB" id="A0A1C5IRB2"/>
<dbReference type="InterPro" id="IPR016181">
    <property type="entry name" value="Acyl_CoA_acyltransferase"/>
</dbReference>
<sequence length="212" mass="23403">MLTGRLVELRPVRADDLDFLAALANCTPVRTHVVGWGWPISAEGQREWLQRSIGDPHLHRLTVTDQATGEPIGLTGLWELDWHNQSALTAAKLMPGLAPKGAGSDAIKLLMAWAFYEVGLRRLHSTILDFNGASLGAYVRRCGFRVEGRERASVFRRGEWRDLIRVAALRSDFDALPDADEYVERVCGPRPVPVSGVERVGSEPVAYAPNGH</sequence>
<dbReference type="OrthoDB" id="9814648at2"/>
<dbReference type="Pfam" id="PF13302">
    <property type="entry name" value="Acetyltransf_3"/>
    <property type="match status" value="1"/>
</dbReference>
<protein>
    <submittedName>
        <fullName evidence="2">Protein N-acetyltransferase, RimJ/RimL family</fullName>
    </submittedName>
</protein>